<keyword evidence="7" id="KW-0238">DNA-binding</keyword>
<reference evidence="14 15" key="1">
    <citation type="journal article" date="2023" name="Hortic Res">
        <title>Pangenome of water caltrop reveals structural variations and asymmetric subgenome divergence after allopolyploidization.</title>
        <authorList>
            <person name="Zhang X."/>
            <person name="Chen Y."/>
            <person name="Wang L."/>
            <person name="Yuan Y."/>
            <person name="Fang M."/>
            <person name="Shi L."/>
            <person name="Lu R."/>
            <person name="Comes H.P."/>
            <person name="Ma Y."/>
            <person name="Chen Y."/>
            <person name="Huang G."/>
            <person name="Zhou Y."/>
            <person name="Zheng Z."/>
            <person name="Qiu Y."/>
        </authorList>
    </citation>
    <scope>NUCLEOTIDE SEQUENCE [LARGE SCALE GENOMIC DNA]</scope>
    <source>
        <strain evidence="14">F231</strain>
    </source>
</reference>
<evidence type="ECO:0000256" key="10">
    <source>
        <dbReference type="ARBA" id="ARBA00023242"/>
    </source>
</evidence>
<keyword evidence="4 11" id="KW-0863">Zinc-finger</keyword>
<dbReference type="InterPro" id="IPR051140">
    <property type="entry name" value="GATA_TF"/>
</dbReference>
<dbReference type="FunFam" id="3.30.50.10:FF:000018">
    <property type="entry name" value="GATA transcription factor"/>
    <property type="match status" value="1"/>
</dbReference>
<evidence type="ECO:0000256" key="5">
    <source>
        <dbReference type="ARBA" id="ARBA00022833"/>
    </source>
</evidence>
<evidence type="ECO:0000313" key="14">
    <source>
        <dbReference type="EMBL" id="KAK4792761.1"/>
    </source>
</evidence>
<evidence type="ECO:0000256" key="11">
    <source>
        <dbReference type="PROSITE-ProRule" id="PRU00094"/>
    </source>
</evidence>
<dbReference type="GO" id="GO:0006355">
    <property type="term" value="P:regulation of DNA-templated transcription"/>
    <property type="evidence" value="ECO:0007669"/>
    <property type="project" value="InterPro"/>
</dbReference>
<feature type="compositionally biased region" description="Low complexity" evidence="12">
    <location>
        <begin position="143"/>
        <end position="155"/>
    </location>
</feature>
<keyword evidence="10" id="KW-0539">Nucleus</keyword>
<evidence type="ECO:0000256" key="12">
    <source>
        <dbReference type="SAM" id="MobiDB-lite"/>
    </source>
</evidence>
<dbReference type="InterPro" id="IPR000679">
    <property type="entry name" value="Znf_GATA"/>
</dbReference>
<feature type="region of interest" description="Disordered" evidence="12">
    <location>
        <begin position="1"/>
        <end position="43"/>
    </location>
</feature>
<dbReference type="GO" id="GO:0030154">
    <property type="term" value="P:cell differentiation"/>
    <property type="evidence" value="ECO:0007669"/>
    <property type="project" value="TreeGrafter"/>
</dbReference>
<dbReference type="PANTHER" id="PTHR45658:SF41">
    <property type="entry name" value="GATA TRANSCRIPTION FACTOR 3"/>
    <property type="match status" value="1"/>
</dbReference>
<comment type="caution">
    <text evidence="14">The sequence shown here is derived from an EMBL/GenBank/DDBJ whole genome shotgun (WGS) entry which is preliminary data.</text>
</comment>
<dbReference type="SUPFAM" id="SSF57716">
    <property type="entry name" value="Glucocorticoid receptor-like (DNA-binding domain)"/>
    <property type="match status" value="1"/>
</dbReference>
<keyword evidence="8" id="KW-0010">Activator</keyword>
<dbReference type="PROSITE" id="PS00344">
    <property type="entry name" value="GATA_ZN_FINGER_1"/>
    <property type="match status" value="1"/>
</dbReference>
<evidence type="ECO:0000259" key="13">
    <source>
        <dbReference type="PROSITE" id="PS50114"/>
    </source>
</evidence>
<keyword evidence="15" id="KW-1185">Reference proteome</keyword>
<feature type="region of interest" description="Disordered" evidence="12">
    <location>
        <begin position="116"/>
        <end position="155"/>
    </location>
</feature>
<keyword evidence="9" id="KW-0804">Transcription</keyword>
<evidence type="ECO:0000256" key="4">
    <source>
        <dbReference type="ARBA" id="ARBA00022771"/>
    </source>
</evidence>
<keyword evidence="5" id="KW-0862">Zinc</keyword>
<proteinExistence type="inferred from homology"/>
<sequence length="379" mass="41722">MGARKINGMGHGFGPNEMAAKSHHRSIDDDHRMHPPRHPPCNQFWFSIKEERERRKRKSMEGMVSALKPSLRREMAAWAQHVVGDEETPQGMASGVTAVAVEDFSVDDLLDFSNGELAGGEQEKEEKDSLSASFTYGVDDDSNSNSNSGSYSCTGSDDTESILAGGLAVPVDDVAELEWVSRFVDDSLSDFPLPCPVAKWKPIIEPSQIRFELALLQLPYFPFNVPVKSRTKRSRTGRLSASAKHSDSASSASSCSAWSSSVECSLPVRCEMEGRPKKRARRAVQNGTVQFQRQCSHCGVHKTPQWRTGPFGAKTLCNACGVRYKSGRLFPEYRPACSPTFSVDIHSNSHRKVMEMRKKKEVAYGGAEAVTLAPSFSAV</sequence>
<dbReference type="GO" id="GO:0005634">
    <property type="term" value="C:nucleus"/>
    <property type="evidence" value="ECO:0007669"/>
    <property type="project" value="UniProtKB-SubCell"/>
</dbReference>
<feature type="domain" description="GATA-type" evidence="13">
    <location>
        <begin position="293"/>
        <end position="325"/>
    </location>
</feature>
<organism evidence="14 15">
    <name type="scientific">Trapa natans</name>
    <name type="common">Water chestnut</name>
    <dbReference type="NCBI Taxonomy" id="22666"/>
    <lineage>
        <taxon>Eukaryota</taxon>
        <taxon>Viridiplantae</taxon>
        <taxon>Streptophyta</taxon>
        <taxon>Embryophyta</taxon>
        <taxon>Tracheophyta</taxon>
        <taxon>Spermatophyta</taxon>
        <taxon>Magnoliopsida</taxon>
        <taxon>eudicotyledons</taxon>
        <taxon>Gunneridae</taxon>
        <taxon>Pentapetalae</taxon>
        <taxon>rosids</taxon>
        <taxon>malvids</taxon>
        <taxon>Myrtales</taxon>
        <taxon>Lythraceae</taxon>
        <taxon>Trapa</taxon>
    </lineage>
</organism>
<dbReference type="EMBL" id="JAXQNO010000008">
    <property type="protein sequence ID" value="KAK4792761.1"/>
    <property type="molecule type" value="Genomic_DNA"/>
</dbReference>
<comment type="similarity">
    <text evidence="2">Belongs to the type IV zinc-finger family. Class A subfamily.</text>
</comment>
<evidence type="ECO:0000256" key="7">
    <source>
        <dbReference type="ARBA" id="ARBA00023125"/>
    </source>
</evidence>
<protein>
    <recommendedName>
        <fullName evidence="13">GATA-type domain-containing protein</fullName>
    </recommendedName>
</protein>
<evidence type="ECO:0000256" key="8">
    <source>
        <dbReference type="ARBA" id="ARBA00023159"/>
    </source>
</evidence>
<evidence type="ECO:0000313" key="15">
    <source>
        <dbReference type="Proteomes" id="UP001346149"/>
    </source>
</evidence>
<dbReference type="Pfam" id="PF00320">
    <property type="entry name" value="GATA"/>
    <property type="match status" value="1"/>
</dbReference>
<dbReference type="Gene3D" id="3.30.50.10">
    <property type="entry name" value="Erythroid Transcription Factor GATA-1, subunit A"/>
    <property type="match status" value="1"/>
</dbReference>
<dbReference type="Proteomes" id="UP001346149">
    <property type="component" value="Unassembled WGS sequence"/>
</dbReference>
<evidence type="ECO:0000256" key="2">
    <source>
        <dbReference type="ARBA" id="ARBA00005694"/>
    </source>
</evidence>
<dbReference type="AlphaFoldDB" id="A0AAN7LU40"/>
<dbReference type="CDD" id="cd00202">
    <property type="entry name" value="ZnF_GATA"/>
    <property type="match status" value="1"/>
</dbReference>
<accession>A0AAN7LU40</accession>
<dbReference type="InterPro" id="IPR013088">
    <property type="entry name" value="Znf_NHR/GATA"/>
</dbReference>
<evidence type="ECO:0000256" key="1">
    <source>
        <dbReference type="ARBA" id="ARBA00004123"/>
    </source>
</evidence>
<feature type="compositionally biased region" description="Low complexity" evidence="12">
    <location>
        <begin position="240"/>
        <end position="254"/>
    </location>
</feature>
<keyword evidence="3" id="KW-0479">Metal-binding</keyword>
<evidence type="ECO:0000256" key="9">
    <source>
        <dbReference type="ARBA" id="ARBA00023163"/>
    </source>
</evidence>
<evidence type="ECO:0000256" key="6">
    <source>
        <dbReference type="ARBA" id="ARBA00023015"/>
    </source>
</evidence>
<dbReference type="PANTHER" id="PTHR45658">
    <property type="entry name" value="GATA TRANSCRIPTION FACTOR"/>
    <property type="match status" value="1"/>
</dbReference>
<feature type="region of interest" description="Disordered" evidence="12">
    <location>
        <begin position="232"/>
        <end position="254"/>
    </location>
</feature>
<dbReference type="GO" id="GO:0043565">
    <property type="term" value="F:sequence-specific DNA binding"/>
    <property type="evidence" value="ECO:0007669"/>
    <property type="project" value="InterPro"/>
</dbReference>
<dbReference type="PROSITE" id="PS50114">
    <property type="entry name" value="GATA_ZN_FINGER_2"/>
    <property type="match status" value="1"/>
</dbReference>
<comment type="subcellular location">
    <subcellularLocation>
        <location evidence="1">Nucleus</location>
    </subcellularLocation>
</comment>
<gene>
    <name evidence="14" type="ORF">SAY86_023196</name>
</gene>
<evidence type="ECO:0000256" key="3">
    <source>
        <dbReference type="ARBA" id="ARBA00022723"/>
    </source>
</evidence>
<dbReference type="GO" id="GO:0008270">
    <property type="term" value="F:zinc ion binding"/>
    <property type="evidence" value="ECO:0007669"/>
    <property type="project" value="UniProtKB-KW"/>
</dbReference>
<dbReference type="SMART" id="SM00401">
    <property type="entry name" value="ZnF_GATA"/>
    <property type="match status" value="1"/>
</dbReference>
<keyword evidence="6" id="KW-0805">Transcription regulation</keyword>
<name>A0AAN7LU40_TRANT</name>